<feature type="compositionally biased region" description="Low complexity" evidence="5">
    <location>
        <begin position="178"/>
        <end position="193"/>
    </location>
</feature>
<dbReference type="Gene3D" id="3.10.350.10">
    <property type="entry name" value="LysM domain"/>
    <property type="match status" value="4"/>
</dbReference>
<feature type="compositionally biased region" description="Polar residues" evidence="5">
    <location>
        <begin position="194"/>
        <end position="204"/>
    </location>
</feature>
<evidence type="ECO:0000256" key="1">
    <source>
        <dbReference type="ARBA" id="ARBA00022669"/>
    </source>
</evidence>
<evidence type="ECO:0000256" key="2">
    <source>
        <dbReference type="ARBA" id="ARBA00022729"/>
    </source>
</evidence>
<dbReference type="HOGENOM" id="CLU_010591_8_0_1"/>
<accession>A0A084AU58</accession>
<dbReference type="EMBL" id="KL648557">
    <property type="protein sequence ID" value="KEY68837.1"/>
    <property type="molecule type" value="Genomic_DNA"/>
</dbReference>
<feature type="compositionally biased region" description="Low complexity" evidence="5">
    <location>
        <begin position="353"/>
        <end position="363"/>
    </location>
</feature>
<reference evidence="8 9" key="1">
    <citation type="journal article" date="2014" name="BMC Genomics">
        <title>Comparative genome sequencing reveals chemotype-specific gene clusters in the toxigenic black mold Stachybotrys.</title>
        <authorList>
            <person name="Semeiks J."/>
            <person name="Borek D."/>
            <person name="Otwinowski Z."/>
            <person name="Grishin N.V."/>
        </authorList>
    </citation>
    <scope>NUCLEOTIDE SEQUENCE [LARGE SCALE GENOMIC DNA]</scope>
    <source>
        <strain evidence="9">CBS 109288 / IBT 7711</strain>
    </source>
</reference>
<dbReference type="Proteomes" id="UP000028045">
    <property type="component" value="Unassembled WGS sequence"/>
</dbReference>
<dbReference type="AlphaFoldDB" id="A0A084AU58"/>
<evidence type="ECO:0000256" key="3">
    <source>
        <dbReference type="ARBA" id="ARBA00023026"/>
    </source>
</evidence>
<dbReference type="PANTHER" id="PTHR34997:SF2">
    <property type="entry name" value="LYSM DOMAIN-CONTAINING PROTEIN-RELATED"/>
    <property type="match status" value="1"/>
</dbReference>
<feature type="compositionally biased region" description="Low complexity" evidence="5">
    <location>
        <begin position="267"/>
        <end position="280"/>
    </location>
</feature>
<evidence type="ECO:0000256" key="5">
    <source>
        <dbReference type="SAM" id="MobiDB-lite"/>
    </source>
</evidence>
<gene>
    <name evidence="8" type="ORF">S7711_09943</name>
</gene>
<keyword evidence="9" id="KW-1185">Reference proteome</keyword>
<feature type="region of interest" description="Disordered" evidence="5">
    <location>
        <begin position="353"/>
        <end position="381"/>
    </location>
</feature>
<dbReference type="InterPro" id="IPR052210">
    <property type="entry name" value="LysM1-like"/>
</dbReference>
<dbReference type="InterPro" id="IPR036779">
    <property type="entry name" value="LysM_dom_sf"/>
</dbReference>
<feature type="region of interest" description="Disordered" evidence="5">
    <location>
        <begin position="178"/>
        <end position="204"/>
    </location>
</feature>
<feature type="region of interest" description="Disordered" evidence="5">
    <location>
        <begin position="96"/>
        <end position="117"/>
    </location>
</feature>
<dbReference type="Pfam" id="PF01476">
    <property type="entry name" value="LysM"/>
    <property type="match status" value="1"/>
</dbReference>
<dbReference type="SMART" id="SM00257">
    <property type="entry name" value="LysM"/>
    <property type="match status" value="4"/>
</dbReference>
<feature type="domain" description="LysM" evidence="7">
    <location>
        <begin position="213"/>
        <end position="259"/>
    </location>
</feature>
<feature type="compositionally biased region" description="Low complexity" evidence="5">
    <location>
        <begin position="96"/>
        <end position="111"/>
    </location>
</feature>
<feature type="domain" description="LysM" evidence="7">
    <location>
        <begin position="40"/>
        <end position="86"/>
    </location>
</feature>
<dbReference type="GO" id="GO:0008061">
    <property type="term" value="F:chitin binding"/>
    <property type="evidence" value="ECO:0007669"/>
    <property type="project" value="UniProtKB-KW"/>
</dbReference>
<dbReference type="PANTHER" id="PTHR34997">
    <property type="entry name" value="AM15"/>
    <property type="match status" value="1"/>
</dbReference>
<protein>
    <recommendedName>
        <fullName evidence="7">LysM domain-containing protein</fullName>
    </recommendedName>
</protein>
<feature type="domain" description="LysM" evidence="7">
    <location>
        <begin position="297"/>
        <end position="343"/>
    </location>
</feature>
<name>A0A084AU58_STACB</name>
<keyword evidence="3" id="KW-0843">Virulence</keyword>
<dbReference type="PROSITE" id="PS51782">
    <property type="entry name" value="LYSM"/>
    <property type="match status" value="4"/>
</dbReference>
<evidence type="ECO:0000256" key="4">
    <source>
        <dbReference type="ARBA" id="ARBA00044955"/>
    </source>
</evidence>
<evidence type="ECO:0000259" key="7">
    <source>
        <dbReference type="PROSITE" id="PS51782"/>
    </source>
</evidence>
<sequence>MQISRSLTLLGLFLQIGTGAAYLEDPPTEAAPDTIQDCSWWHVAESGDSCDEIAALNGISLSDFNTVYNPSVGSSCSLITGNSYCVERNYGLPVTKTSTSGAPTSTTTGIPTPTPTQDDMVKNCNKFHFVTPGTSCQSILDEYGLTIATFFASNPAVKADCSGLWVNTYACVGTTTGAPPPTTTSVPRPTSTSGNGIATPTPTQDGMVNNCNRFHFVEPGSGCQSILDEYSISLATFFAWNPAVKADCSGLWSNTYACVGVIGGTTSSSTTRPPTSTGNGISTPTPTQSGMVGNCDRFHLVRTDQGCQEIADSYGIPISRLYAWNPALNGDCTGLWANVYICVRTVGFVPPTTTTRRTSTTTRGNGIATPTPTQPGMVGNW</sequence>
<evidence type="ECO:0000313" key="9">
    <source>
        <dbReference type="Proteomes" id="UP000028045"/>
    </source>
</evidence>
<proteinExistence type="inferred from homology"/>
<keyword evidence="2 6" id="KW-0732">Signal</keyword>
<feature type="region of interest" description="Disordered" evidence="5">
    <location>
        <begin position="267"/>
        <end position="288"/>
    </location>
</feature>
<feature type="domain" description="LysM" evidence="7">
    <location>
        <begin position="126"/>
        <end position="172"/>
    </location>
</feature>
<comment type="similarity">
    <text evidence="4">Belongs to the secreted LysM effector family.</text>
</comment>
<dbReference type="SUPFAM" id="SSF54106">
    <property type="entry name" value="LysM domain"/>
    <property type="match status" value="3"/>
</dbReference>
<dbReference type="InterPro" id="IPR018392">
    <property type="entry name" value="LysM"/>
</dbReference>
<dbReference type="CDD" id="cd00118">
    <property type="entry name" value="LysM"/>
    <property type="match status" value="2"/>
</dbReference>
<dbReference type="OrthoDB" id="5985073at2759"/>
<evidence type="ECO:0000256" key="6">
    <source>
        <dbReference type="SAM" id="SignalP"/>
    </source>
</evidence>
<keyword evidence="1" id="KW-0147">Chitin-binding</keyword>
<feature type="chain" id="PRO_5001771305" description="LysM domain-containing protein" evidence="6">
    <location>
        <begin position="22"/>
        <end position="381"/>
    </location>
</feature>
<feature type="signal peptide" evidence="6">
    <location>
        <begin position="1"/>
        <end position="21"/>
    </location>
</feature>
<organism evidence="8 9">
    <name type="scientific">Stachybotrys chartarum (strain CBS 109288 / IBT 7711)</name>
    <name type="common">Toxic black mold</name>
    <name type="synonym">Stilbospora chartarum</name>
    <dbReference type="NCBI Taxonomy" id="1280523"/>
    <lineage>
        <taxon>Eukaryota</taxon>
        <taxon>Fungi</taxon>
        <taxon>Dikarya</taxon>
        <taxon>Ascomycota</taxon>
        <taxon>Pezizomycotina</taxon>
        <taxon>Sordariomycetes</taxon>
        <taxon>Hypocreomycetidae</taxon>
        <taxon>Hypocreales</taxon>
        <taxon>Stachybotryaceae</taxon>
        <taxon>Stachybotrys</taxon>
    </lineage>
</organism>
<evidence type="ECO:0000313" key="8">
    <source>
        <dbReference type="EMBL" id="KEY68837.1"/>
    </source>
</evidence>